<sequence>MAGWSSLKCALVAASILSAGVQSTPYGYDYSGDRAAHLNAPKVARAAKSNVILSSAANGNQQQPLGHYDPTSLNKNRIPRNVTGPMFVTGIRQGFTADGQVPLRKEIREMIKNETEFSLFVMALYRLQAQPQELDNSYYALAGIHGQPIKPWDNVKSVPDADTDRGYCAHFDMLFLPWHRPYLALFEQQIWNHAYDIVKELPNGPKKDKFKAVLPTLRLPYWDWANNAEIPEEVSQMNMIPIETVRSDRESIQNPLFSYFFTDISEFKGYQWGNQTETVRFPGKAKDGSVQSQIRTISASLKAQETNWRNKIYKLLVNYKDFTQMARGGFDPSNPQEYGSLEEVHGSVHMAVGKSYDGGDVPGTMAPIDYSGFDPIFWLHHANIDRQFAMWQNMNPGKYTFEPSPSGGSYARAIGEPVDINTPLKPFRKSMNEFWTSASVKDTKTFGYAYAETIGTSKDTLIKINQLYGLKTPAFILKNAKDNGVPSNRVKRGVDTKPDLTHVKDKIIQDNDKFIDWTANIKVSHAALDGSFSIYMFFGEPANSTTSSDWAADKNFVGTYGIFSGIKSKDMIVSGTIPLTSSIMAKIAAKEIDTNNPSAVVPYLLKNLKTKAAAVKGNKVTDIKDLKDLKIQITATEVTLPASLEDVPKYGQAENKIELIDVAAGKLGPVVDSAKNATIKGRSNFQALRRAADLTNF</sequence>
<comment type="catalytic activity">
    <reaction evidence="10">
        <text>L-tyrosine + O2 = L-dopaquinone + H2O</text>
        <dbReference type="Rhea" id="RHEA:18117"/>
        <dbReference type="ChEBI" id="CHEBI:15377"/>
        <dbReference type="ChEBI" id="CHEBI:15379"/>
        <dbReference type="ChEBI" id="CHEBI:57924"/>
        <dbReference type="ChEBI" id="CHEBI:58315"/>
        <dbReference type="EC" id="1.14.18.1"/>
    </reaction>
</comment>
<dbReference type="PRINTS" id="PR00092">
    <property type="entry name" value="TYROSINASE"/>
</dbReference>
<evidence type="ECO:0000256" key="2">
    <source>
        <dbReference type="ARBA" id="ARBA00009928"/>
    </source>
</evidence>
<keyword evidence="8" id="KW-0470">Melanin biosynthesis</keyword>
<keyword evidence="6" id="KW-0186">Copper</keyword>
<dbReference type="GO" id="GO:0004503">
    <property type="term" value="F:tyrosinase activity"/>
    <property type="evidence" value="ECO:0007669"/>
    <property type="project" value="UniProtKB-EC"/>
</dbReference>
<evidence type="ECO:0000256" key="9">
    <source>
        <dbReference type="ARBA" id="ARBA00048233"/>
    </source>
</evidence>
<evidence type="ECO:0000259" key="12">
    <source>
        <dbReference type="PROSITE" id="PS00497"/>
    </source>
</evidence>
<keyword evidence="11" id="KW-0732">Signal</keyword>
<feature type="signal peptide" evidence="11">
    <location>
        <begin position="1"/>
        <end position="23"/>
    </location>
</feature>
<protein>
    <recommendedName>
        <fullName evidence="3">tyrosinase</fullName>
        <ecNumber evidence="3">1.14.18.1</ecNumber>
    </recommendedName>
</protein>
<evidence type="ECO:0000313" key="14">
    <source>
        <dbReference type="EMBL" id="KAK6525400.1"/>
    </source>
</evidence>
<evidence type="ECO:0000256" key="1">
    <source>
        <dbReference type="ARBA" id="ARBA00001973"/>
    </source>
</evidence>
<dbReference type="Pfam" id="PF18132">
    <property type="entry name" value="Tyrosinase_C"/>
    <property type="match status" value="1"/>
</dbReference>
<organism evidence="14 15">
    <name type="scientific">Orbilia ellipsospora</name>
    <dbReference type="NCBI Taxonomy" id="2528407"/>
    <lineage>
        <taxon>Eukaryota</taxon>
        <taxon>Fungi</taxon>
        <taxon>Dikarya</taxon>
        <taxon>Ascomycota</taxon>
        <taxon>Pezizomycotina</taxon>
        <taxon>Orbiliomycetes</taxon>
        <taxon>Orbiliales</taxon>
        <taxon>Orbiliaceae</taxon>
        <taxon>Orbilia</taxon>
    </lineage>
</organism>
<comment type="similarity">
    <text evidence="2">Belongs to the tyrosinase family.</text>
</comment>
<dbReference type="InterPro" id="IPR041640">
    <property type="entry name" value="Tyrosinase_C"/>
</dbReference>
<keyword evidence="5" id="KW-0560">Oxidoreductase</keyword>
<feature type="chain" id="PRO_5043418217" description="tyrosinase" evidence="11">
    <location>
        <begin position="24"/>
        <end position="697"/>
    </location>
</feature>
<evidence type="ECO:0000259" key="13">
    <source>
        <dbReference type="PROSITE" id="PS00498"/>
    </source>
</evidence>
<dbReference type="Pfam" id="PF00264">
    <property type="entry name" value="Tyrosinase"/>
    <property type="match status" value="1"/>
</dbReference>
<keyword evidence="7" id="KW-0503">Monooxygenase</keyword>
<dbReference type="GO" id="GO:0042438">
    <property type="term" value="P:melanin biosynthetic process"/>
    <property type="evidence" value="ECO:0007669"/>
    <property type="project" value="UniProtKB-KW"/>
</dbReference>
<dbReference type="EMBL" id="JAVHJO010000017">
    <property type="protein sequence ID" value="KAK6525400.1"/>
    <property type="molecule type" value="Genomic_DNA"/>
</dbReference>
<evidence type="ECO:0000256" key="4">
    <source>
        <dbReference type="ARBA" id="ARBA00022723"/>
    </source>
</evidence>
<dbReference type="AlphaFoldDB" id="A0AAV9WTG2"/>
<proteinExistence type="inferred from homology"/>
<comment type="caution">
    <text evidence="14">The sequence shown here is derived from an EMBL/GenBank/DDBJ whole genome shotgun (WGS) entry which is preliminary data.</text>
</comment>
<evidence type="ECO:0000256" key="11">
    <source>
        <dbReference type="SAM" id="SignalP"/>
    </source>
</evidence>
<evidence type="ECO:0000256" key="8">
    <source>
        <dbReference type="ARBA" id="ARBA00023101"/>
    </source>
</evidence>
<accession>A0AAV9WTG2</accession>
<evidence type="ECO:0000256" key="3">
    <source>
        <dbReference type="ARBA" id="ARBA00011906"/>
    </source>
</evidence>
<keyword evidence="15" id="KW-1185">Reference proteome</keyword>
<dbReference type="GO" id="GO:0046872">
    <property type="term" value="F:metal ion binding"/>
    <property type="evidence" value="ECO:0007669"/>
    <property type="project" value="UniProtKB-KW"/>
</dbReference>
<dbReference type="InterPro" id="IPR008922">
    <property type="entry name" value="Di-copper_centre_dom_sf"/>
</dbReference>
<dbReference type="PANTHER" id="PTHR11474:SF76">
    <property type="entry name" value="SHKT DOMAIN-CONTAINING PROTEIN"/>
    <property type="match status" value="1"/>
</dbReference>
<dbReference type="PROSITE" id="PS00498">
    <property type="entry name" value="TYROSINASE_2"/>
    <property type="match status" value="1"/>
</dbReference>
<evidence type="ECO:0000256" key="6">
    <source>
        <dbReference type="ARBA" id="ARBA00023008"/>
    </source>
</evidence>
<feature type="domain" description="Tyrosinase copper-binding" evidence="12">
    <location>
        <begin position="170"/>
        <end position="187"/>
    </location>
</feature>
<dbReference type="Gene3D" id="2.60.310.20">
    <property type="match status" value="1"/>
</dbReference>
<gene>
    <name evidence="14" type="ORF">TWF694_005539</name>
</gene>
<dbReference type="InterPro" id="IPR050316">
    <property type="entry name" value="Tyrosinase/Hemocyanin"/>
</dbReference>
<comment type="cofactor">
    <cofactor evidence="1">
        <name>Cu(2+)</name>
        <dbReference type="ChEBI" id="CHEBI:29036"/>
    </cofactor>
</comment>
<evidence type="ECO:0000256" key="5">
    <source>
        <dbReference type="ARBA" id="ARBA00023002"/>
    </source>
</evidence>
<dbReference type="PANTHER" id="PTHR11474">
    <property type="entry name" value="TYROSINASE FAMILY MEMBER"/>
    <property type="match status" value="1"/>
</dbReference>
<reference evidence="14 15" key="1">
    <citation type="submission" date="2019-10" db="EMBL/GenBank/DDBJ databases">
        <authorList>
            <person name="Palmer J.M."/>
        </authorList>
    </citation>
    <scope>NUCLEOTIDE SEQUENCE [LARGE SCALE GENOMIC DNA]</scope>
    <source>
        <strain evidence="14 15">TWF694</strain>
    </source>
</reference>
<dbReference type="PROSITE" id="PS00497">
    <property type="entry name" value="TYROSINASE_1"/>
    <property type="match status" value="1"/>
</dbReference>
<evidence type="ECO:0000256" key="10">
    <source>
        <dbReference type="ARBA" id="ARBA00048881"/>
    </source>
</evidence>
<evidence type="ECO:0000256" key="7">
    <source>
        <dbReference type="ARBA" id="ARBA00023033"/>
    </source>
</evidence>
<dbReference type="Gene3D" id="1.10.1280.10">
    <property type="entry name" value="Di-copper center containing domain from catechol oxidase"/>
    <property type="match status" value="1"/>
</dbReference>
<dbReference type="Proteomes" id="UP001365542">
    <property type="component" value="Unassembled WGS sequence"/>
</dbReference>
<feature type="domain" description="Tyrosinase copper-binding" evidence="13">
    <location>
        <begin position="374"/>
        <end position="385"/>
    </location>
</feature>
<comment type="catalytic activity">
    <reaction evidence="9">
        <text>2 L-dopa + O2 = 2 L-dopaquinone + 2 H2O</text>
        <dbReference type="Rhea" id="RHEA:34287"/>
        <dbReference type="ChEBI" id="CHEBI:15377"/>
        <dbReference type="ChEBI" id="CHEBI:15379"/>
        <dbReference type="ChEBI" id="CHEBI:57504"/>
        <dbReference type="ChEBI" id="CHEBI:57924"/>
        <dbReference type="EC" id="1.14.18.1"/>
    </reaction>
</comment>
<dbReference type="EC" id="1.14.18.1" evidence="3"/>
<name>A0AAV9WTG2_9PEZI</name>
<evidence type="ECO:0000313" key="15">
    <source>
        <dbReference type="Proteomes" id="UP001365542"/>
    </source>
</evidence>
<dbReference type="InterPro" id="IPR002227">
    <property type="entry name" value="Tyrosinase_Cu-bd"/>
</dbReference>
<dbReference type="SUPFAM" id="SSF48056">
    <property type="entry name" value="Di-copper centre-containing domain"/>
    <property type="match status" value="1"/>
</dbReference>
<keyword evidence="4" id="KW-0479">Metal-binding</keyword>